<keyword evidence="16" id="KW-1185">Reference proteome</keyword>
<dbReference type="RefSeq" id="WP_145714615.1">
    <property type="nucleotide sequence ID" value="NZ_BAAAFY010000001.1"/>
</dbReference>
<evidence type="ECO:0000256" key="10">
    <source>
        <dbReference type="SAM" id="MobiDB-lite"/>
    </source>
</evidence>
<dbReference type="CDD" id="cd16922">
    <property type="entry name" value="HATPase_EvgS-ArcB-TorS-like"/>
    <property type="match status" value="1"/>
</dbReference>
<dbReference type="Gene3D" id="6.10.340.10">
    <property type="match status" value="1"/>
</dbReference>
<dbReference type="GO" id="GO:0016020">
    <property type="term" value="C:membrane"/>
    <property type="evidence" value="ECO:0007669"/>
    <property type="project" value="UniProtKB-SubCell"/>
</dbReference>
<organism evidence="15 16">
    <name type="scientific">Chitinophaga japonensis</name>
    <name type="common">Flexibacter japonensis</name>
    <dbReference type="NCBI Taxonomy" id="104662"/>
    <lineage>
        <taxon>Bacteria</taxon>
        <taxon>Pseudomonadati</taxon>
        <taxon>Bacteroidota</taxon>
        <taxon>Chitinophagia</taxon>
        <taxon>Chitinophagales</taxon>
        <taxon>Chitinophagaceae</taxon>
        <taxon>Chitinophaga</taxon>
    </lineage>
</organism>
<keyword evidence="11" id="KW-0472">Membrane</keyword>
<dbReference type="Pfam" id="PF00072">
    <property type="entry name" value="Response_reg"/>
    <property type="match status" value="3"/>
</dbReference>
<evidence type="ECO:0000256" key="5">
    <source>
        <dbReference type="ARBA" id="ARBA00022679"/>
    </source>
</evidence>
<dbReference type="CDD" id="cd19410">
    <property type="entry name" value="HK9-like_sensor"/>
    <property type="match status" value="1"/>
</dbReference>
<dbReference type="Gene3D" id="3.40.50.2300">
    <property type="match status" value="3"/>
</dbReference>
<keyword evidence="6 15" id="KW-0418">Kinase</keyword>
<dbReference type="InterPro" id="IPR007891">
    <property type="entry name" value="CHASE3"/>
</dbReference>
<dbReference type="SMART" id="SM00387">
    <property type="entry name" value="HATPase_c"/>
    <property type="match status" value="1"/>
</dbReference>
<dbReference type="AlphaFoldDB" id="A0A562T5L5"/>
<dbReference type="SUPFAM" id="SSF52172">
    <property type="entry name" value="CheY-like"/>
    <property type="match status" value="3"/>
</dbReference>
<feature type="domain" description="Histidine kinase" evidence="12">
    <location>
        <begin position="534"/>
        <end position="754"/>
    </location>
</feature>
<gene>
    <name evidence="15" type="ORF">LX66_2878</name>
</gene>
<dbReference type="Proteomes" id="UP000316778">
    <property type="component" value="Unassembled WGS sequence"/>
</dbReference>
<evidence type="ECO:0000256" key="11">
    <source>
        <dbReference type="SAM" id="Phobius"/>
    </source>
</evidence>
<dbReference type="SUPFAM" id="SSF55781">
    <property type="entry name" value="GAF domain-like"/>
    <property type="match status" value="1"/>
</dbReference>
<accession>A0A562T5L5</accession>
<evidence type="ECO:0000256" key="1">
    <source>
        <dbReference type="ARBA" id="ARBA00000085"/>
    </source>
</evidence>
<dbReference type="SUPFAM" id="SSF55874">
    <property type="entry name" value="ATPase domain of HSP90 chaperone/DNA topoisomerase II/histidine kinase"/>
    <property type="match status" value="1"/>
</dbReference>
<keyword evidence="11" id="KW-0812">Transmembrane</keyword>
<feature type="transmembrane region" description="Helical" evidence="11">
    <location>
        <begin position="175"/>
        <end position="199"/>
    </location>
</feature>
<feature type="domain" description="Response regulatory" evidence="13">
    <location>
        <begin position="805"/>
        <end position="918"/>
    </location>
</feature>
<dbReference type="InterPro" id="IPR003661">
    <property type="entry name" value="HisK_dim/P_dom"/>
</dbReference>
<evidence type="ECO:0000256" key="6">
    <source>
        <dbReference type="ARBA" id="ARBA00022777"/>
    </source>
</evidence>
<dbReference type="Pfam" id="PF13185">
    <property type="entry name" value="GAF_2"/>
    <property type="match status" value="1"/>
</dbReference>
<evidence type="ECO:0000256" key="9">
    <source>
        <dbReference type="SAM" id="Coils"/>
    </source>
</evidence>
<dbReference type="Pfam" id="PF02518">
    <property type="entry name" value="HATPase_c"/>
    <property type="match status" value="1"/>
</dbReference>
<dbReference type="InterPro" id="IPR011006">
    <property type="entry name" value="CheY-like_superfamily"/>
</dbReference>
<reference evidence="15 16" key="1">
    <citation type="journal article" date="2013" name="Stand. Genomic Sci.">
        <title>Genomic Encyclopedia of Type Strains, Phase I: The one thousand microbial genomes (KMG-I) project.</title>
        <authorList>
            <person name="Kyrpides N.C."/>
            <person name="Woyke T."/>
            <person name="Eisen J.A."/>
            <person name="Garrity G."/>
            <person name="Lilburn T.G."/>
            <person name="Beck B.J."/>
            <person name="Whitman W.B."/>
            <person name="Hugenholtz P."/>
            <person name="Klenk H.P."/>
        </authorList>
    </citation>
    <scope>NUCLEOTIDE SEQUENCE [LARGE SCALE GENOMIC DNA]</scope>
    <source>
        <strain evidence="15 16">DSM 13484</strain>
    </source>
</reference>
<keyword evidence="11" id="KW-1133">Transmembrane helix</keyword>
<dbReference type="PROSITE" id="PS50885">
    <property type="entry name" value="HAMP"/>
    <property type="match status" value="1"/>
</dbReference>
<dbReference type="CDD" id="cd00082">
    <property type="entry name" value="HisKA"/>
    <property type="match status" value="1"/>
</dbReference>
<dbReference type="InterPro" id="IPR036097">
    <property type="entry name" value="HisK_dim/P_sf"/>
</dbReference>
<dbReference type="PANTHER" id="PTHR45339:SF1">
    <property type="entry name" value="HYBRID SIGNAL TRANSDUCTION HISTIDINE KINASE J"/>
    <property type="match status" value="1"/>
</dbReference>
<dbReference type="FunFam" id="3.30.565.10:FF:000010">
    <property type="entry name" value="Sensor histidine kinase RcsC"/>
    <property type="match status" value="1"/>
</dbReference>
<dbReference type="Gene3D" id="1.10.287.130">
    <property type="match status" value="1"/>
</dbReference>
<feature type="domain" description="HAMP" evidence="14">
    <location>
        <begin position="220"/>
        <end position="272"/>
    </location>
</feature>
<feature type="region of interest" description="Disordered" evidence="10">
    <location>
        <begin position="761"/>
        <end position="781"/>
    </location>
</feature>
<dbReference type="SMART" id="SM00065">
    <property type="entry name" value="GAF"/>
    <property type="match status" value="1"/>
</dbReference>
<dbReference type="Gene3D" id="3.30.450.40">
    <property type="match status" value="1"/>
</dbReference>
<dbReference type="GO" id="GO:0000155">
    <property type="term" value="F:phosphorelay sensor kinase activity"/>
    <property type="evidence" value="ECO:0007669"/>
    <property type="project" value="InterPro"/>
</dbReference>
<dbReference type="InterPro" id="IPR003594">
    <property type="entry name" value="HATPase_dom"/>
</dbReference>
<dbReference type="SMART" id="SM00304">
    <property type="entry name" value="HAMP"/>
    <property type="match status" value="1"/>
</dbReference>
<dbReference type="InterPro" id="IPR003018">
    <property type="entry name" value="GAF"/>
</dbReference>
<feature type="domain" description="Response regulatory" evidence="13">
    <location>
        <begin position="927"/>
        <end position="1043"/>
    </location>
</feature>
<feature type="modified residue" description="4-aspartylphosphate" evidence="8">
    <location>
        <position position="976"/>
    </location>
</feature>
<keyword evidence="4 8" id="KW-0597">Phosphoprotein</keyword>
<evidence type="ECO:0000256" key="8">
    <source>
        <dbReference type="PROSITE-ProRule" id="PRU00169"/>
    </source>
</evidence>
<evidence type="ECO:0000259" key="14">
    <source>
        <dbReference type="PROSITE" id="PS50885"/>
    </source>
</evidence>
<evidence type="ECO:0000259" key="12">
    <source>
        <dbReference type="PROSITE" id="PS50109"/>
    </source>
</evidence>
<evidence type="ECO:0000259" key="13">
    <source>
        <dbReference type="PROSITE" id="PS50110"/>
    </source>
</evidence>
<evidence type="ECO:0000256" key="2">
    <source>
        <dbReference type="ARBA" id="ARBA00004370"/>
    </source>
</evidence>
<proteinExistence type="predicted"/>
<dbReference type="CDD" id="cd17546">
    <property type="entry name" value="REC_hyHK_CKI1_RcsC-like"/>
    <property type="match status" value="1"/>
</dbReference>
<dbReference type="InterPro" id="IPR036890">
    <property type="entry name" value="HATPase_C_sf"/>
</dbReference>
<feature type="modified residue" description="4-aspartylphosphate" evidence="8">
    <location>
        <position position="1123"/>
    </location>
</feature>
<protein>
    <recommendedName>
        <fullName evidence="3">histidine kinase</fullName>
        <ecNumber evidence="3">2.7.13.3</ecNumber>
    </recommendedName>
</protein>
<dbReference type="Gene3D" id="3.30.565.10">
    <property type="entry name" value="Histidine kinase-like ATPase, C-terminal domain"/>
    <property type="match status" value="1"/>
</dbReference>
<dbReference type="SMART" id="SM00448">
    <property type="entry name" value="REC"/>
    <property type="match status" value="3"/>
</dbReference>
<keyword evidence="9" id="KW-0175">Coiled coil</keyword>
<evidence type="ECO:0000256" key="4">
    <source>
        <dbReference type="ARBA" id="ARBA00022553"/>
    </source>
</evidence>
<dbReference type="PRINTS" id="PR00344">
    <property type="entry name" value="BCTRLSENSOR"/>
</dbReference>
<dbReference type="SUPFAM" id="SSF47384">
    <property type="entry name" value="Homodimeric domain of signal transducing histidine kinase"/>
    <property type="match status" value="1"/>
</dbReference>
<evidence type="ECO:0000313" key="16">
    <source>
        <dbReference type="Proteomes" id="UP000316778"/>
    </source>
</evidence>
<dbReference type="OrthoDB" id="9811889at2"/>
<keyword evidence="7" id="KW-0902">Two-component regulatory system</keyword>
<feature type="coiled-coil region" evidence="9">
    <location>
        <begin position="434"/>
        <end position="524"/>
    </location>
</feature>
<dbReference type="SMART" id="SM00388">
    <property type="entry name" value="HisKA"/>
    <property type="match status" value="1"/>
</dbReference>
<dbReference type="Pfam" id="PF05227">
    <property type="entry name" value="CHASE3"/>
    <property type="match status" value="1"/>
</dbReference>
<feature type="domain" description="Response regulatory" evidence="13">
    <location>
        <begin position="1073"/>
        <end position="1190"/>
    </location>
</feature>
<name>A0A562T5L5_CHIJA</name>
<dbReference type="InterPro" id="IPR005467">
    <property type="entry name" value="His_kinase_dom"/>
</dbReference>
<dbReference type="InterPro" id="IPR003660">
    <property type="entry name" value="HAMP_dom"/>
</dbReference>
<dbReference type="PANTHER" id="PTHR45339">
    <property type="entry name" value="HYBRID SIGNAL TRANSDUCTION HISTIDINE KINASE J"/>
    <property type="match status" value="1"/>
</dbReference>
<dbReference type="EMBL" id="VLLG01000003">
    <property type="protein sequence ID" value="TWI88792.1"/>
    <property type="molecule type" value="Genomic_DNA"/>
</dbReference>
<keyword evidence="5" id="KW-0808">Transferase</keyword>
<evidence type="ECO:0000256" key="7">
    <source>
        <dbReference type="ARBA" id="ARBA00023012"/>
    </source>
</evidence>
<comment type="subcellular location">
    <subcellularLocation>
        <location evidence="2">Membrane</location>
    </subcellularLocation>
</comment>
<dbReference type="EC" id="2.7.13.3" evidence="3"/>
<comment type="caution">
    <text evidence="15">The sequence shown here is derived from an EMBL/GenBank/DDBJ whole genome shotgun (WGS) entry which is preliminary data.</text>
</comment>
<dbReference type="PROSITE" id="PS50109">
    <property type="entry name" value="HIS_KIN"/>
    <property type="match status" value="1"/>
</dbReference>
<comment type="catalytic activity">
    <reaction evidence="1">
        <text>ATP + protein L-histidine = ADP + protein N-phospho-L-histidine.</text>
        <dbReference type="EC" id="2.7.13.3"/>
    </reaction>
</comment>
<evidence type="ECO:0000256" key="3">
    <source>
        <dbReference type="ARBA" id="ARBA00012438"/>
    </source>
</evidence>
<evidence type="ECO:0000313" key="15">
    <source>
        <dbReference type="EMBL" id="TWI88792.1"/>
    </source>
</evidence>
<dbReference type="PROSITE" id="PS50110">
    <property type="entry name" value="RESPONSE_REGULATORY"/>
    <property type="match status" value="3"/>
</dbReference>
<dbReference type="InterPro" id="IPR029016">
    <property type="entry name" value="GAF-like_dom_sf"/>
</dbReference>
<dbReference type="InterPro" id="IPR001789">
    <property type="entry name" value="Sig_transdc_resp-reg_receiver"/>
</dbReference>
<feature type="modified residue" description="4-aspartylphosphate" evidence="8">
    <location>
        <position position="854"/>
    </location>
</feature>
<sequence length="1192" mass="132472">MHSSFKRNLIIGFGVSLLLLIASSVASFISIRNLLYSQDRIDHTNKVIIGLENVVSILKDGETGQRGFLLTGKPEFLEPYNGALENAERLIDEVQALTQDNPEQQQSITRLKDVVGKRFTLLQALIDDKQQGQMPRLSYLDDGRILMDEIRDLVQQMKAREQTYLHERTANVSQFAAYTSGLILIASLLAIILTTVSFLRVNADFEKRRKLQEALEQKDQDVTDRITIIQGLADKISAGDYRIRVDDATQDLLGSLAGSLNKMAISLDNSFTRLAESEWQQTGIATLNEKMLGEKEPRLLTYNILEFISEYTNSQLGAFYLLQQEDILGLTATIGLNRNGIRQEIALGEGLAGQSALSGREIMLEQVAEAEMVVSYAAGDIRPVSIIAVPVFHENNLKGVIEMATLGSYSPAMRAFLKSAAYNIGMAIQSAHNHQHLQDLLAETQAQAEELQAQHTELENINTELEAQSQKLQASEEELKVQQEELQQANQELEERSRLLEEKNELILERNMDIQAKAAELEQSTRYKSEFLANMSHELRTPLNSILLLSRLLVENNHGNLNKEQVEYASVIQGSGNGLLTLIDEILDLSRIESGKMELEYNFVQVEDVSNEMKALFAPVAKDKGIAFNVEIQQPVPQMIETDRLRLLQILRNLISNALKFTARGAVTLRIAGERTDAISFTVEDTGIGIAPDKQQIVFEAFQQADGSTRRKYGGTGLGLSISRELARLLGGVISLQSEEGKGSAFTLTLPLQQAAAATVTATTAPQHARQPADPDTSNYQSYRADHIPAGIPDDRDQVSPDDKVILIIEDDTGFARSLLDYTRQNGYKGIVAVRGDEGLTLARQFRPRGILLDIQLPVKSGWEVMEELKSDPATRPIPVHVMSVHAVKTRSLSRGAVDFIDKPLALDQLGAVFQKIEYALSRHPKKVLIVEEHHKHAQALAYFLERFNIAAAIRKTVGEGIQALNLHDVHCVILDMGVPNEHGYDILEDVKKTPGFETLPIIIFTGRNLSHQEELRIRQYADSIVIKTAHSYQRILDEVSLFLHLVEEHEKGPAAGGQRQPGGPGEVLKGKTVLVADDDVRNIFSLTKALETYGIKVVSAIDGGEALQQLRNTPKVDLVLMDMMMPEMDGYEATRRIREIPAYKRLPVIAVTAKAMAGDREKCIAAGASDYITKPVDVDQLISLLRVWLYE</sequence>
<dbReference type="Pfam" id="PF00512">
    <property type="entry name" value="HisKA"/>
    <property type="match status" value="1"/>
</dbReference>
<dbReference type="CDD" id="cd06225">
    <property type="entry name" value="HAMP"/>
    <property type="match status" value="1"/>
</dbReference>
<dbReference type="InterPro" id="IPR004358">
    <property type="entry name" value="Sig_transdc_His_kin-like_C"/>
</dbReference>